<accession>A0ACC0FD87</accession>
<gene>
    <name evidence="1" type="ORF">LOK49_LG14G01336</name>
</gene>
<evidence type="ECO:0000313" key="2">
    <source>
        <dbReference type="Proteomes" id="UP001060215"/>
    </source>
</evidence>
<dbReference type="EMBL" id="CM045772">
    <property type="protein sequence ID" value="KAI7986553.1"/>
    <property type="molecule type" value="Genomic_DNA"/>
</dbReference>
<sequence length="133" mass="14826">MTRCSVARRRFSPKAVTPQHHHRDKGPPILPYISAEVLAYGGQIFSDSTEPLVENEENVSGAVDMMVVGEIDGDRGSEIAVREMTRTRIKLTEQKRCEERNEEVKEMNATLLGLELGLRLGLGLGLEFELVTC</sequence>
<proteinExistence type="predicted"/>
<organism evidence="1 2">
    <name type="scientific">Camellia lanceoleosa</name>
    <dbReference type="NCBI Taxonomy" id="1840588"/>
    <lineage>
        <taxon>Eukaryota</taxon>
        <taxon>Viridiplantae</taxon>
        <taxon>Streptophyta</taxon>
        <taxon>Embryophyta</taxon>
        <taxon>Tracheophyta</taxon>
        <taxon>Spermatophyta</taxon>
        <taxon>Magnoliopsida</taxon>
        <taxon>eudicotyledons</taxon>
        <taxon>Gunneridae</taxon>
        <taxon>Pentapetalae</taxon>
        <taxon>asterids</taxon>
        <taxon>Ericales</taxon>
        <taxon>Theaceae</taxon>
        <taxon>Camellia</taxon>
    </lineage>
</organism>
<keyword evidence="2" id="KW-1185">Reference proteome</keyword>
<comment type="caution">
    <text evidence="1">The sequence shown here is derived from an EMBL/GenBank/DDBJ whole genome shotgun (WGS) entry which is preliminary data.</text>
</comment>
<protein>
    <submittedName>
        <fullName evidence="1">Uncharacterized protein</fullName>
    </submittedName>
</protein>
<reference evidence="1 2" key="1">
    <citation type="journal article" date="2022" name="Plant J.">
        <title>Chromosome-level genome of Camellia lanceoleosa provides a valuable resource for understanding genome evolution and self-incompatibility.</title>
        <authorList>
            <person name="Gong W."/>
            <person name="Xiao S."/>
            <person name="Wang L."/>
            <person name="Liao Z."/>
            <person name="Chang Y."/>
            <person name="Mo W."/>
            <person name="Hu G."/>
            <person name="Li W."/>
            <person name="Zhao G."/>
            <person name="Zhu H."/>
            <person name="Hu X."/>
            <person name="Ji K."/>
            <person name="Xiang X."/>
            <person name="Song Q."/>
            <person name="Yuan D."/>
            <person name="Jin S."/>
            <person name="Zhang L."/>
        </authorList>
    </citation>
    <scope>NUCLEOTIDE SEQUENCE [LARGE SCALE GENOMIC DNA]</scope>
    <source>
        <strain evidence="1">SQ_2022a</strain>
    </source>
</reference>
<dbReference type="Proteomes" id="UP001060215">
    <property type="component" value="Chromosome 15"/>
</dbReference>
<evidence type="ECO:0000313" key="1">
    <source>
        <dbReference type="EMBL" id="KAI7986553.1"/>
    </source>
</evidence>
<name>A0ACC0FD87_9ERIC</name>